<keyword evidence="4 5" id="KW-0472">Membrane</keyword>
<evidence type="ECO:0000256" key="3">
    <source>
        <dbReference type="ARBA" id="ARBA00022989"/>
    </source>
</evidence>
<dbReference type="Pfam" id="PF01925">
    <property type="entry name" value="TauE"/>
    <property type="match status" value="1"/>
</dbReference>
<dbReference type="HOGENOM" id="CLU_045498_6_2_0"/>
<keyword evidence="3 5" id="KW-1133">Transmembrane helix</keyword>
<feature type="transmembrane region" description="Helical" evidence="5">
    <location>
        <begin position="139"/>
        <end position="167"/>
    </location>
</feature>
<accession>E8T365</accession>
<dbReference type="KEGG" id="tam:Theam_0096"/>
<keyword evidence="2 5" id="KW-0812">Transmembrane</keyword>
<dbReference type="STRING" id="648996.Theam_0096"/>
<keyword evidence="5" id="KW-1003">Cell membrane</keyword>
<dbReference type="RefSeq" id="WP_013536856.1">
    <property type="nucleotide sequence ID" value="NC_014926.1"/>
</dbReference>
<evidence type="ECO:0000256" key="2">
    <source>
        <dbReference type="ARBA" id="ARBA00022692"/>
    </source>
</evidence>
<feature type="transmembrane region" description="Helical" evidence="5">
    <location>
        <begin position="49"/>
        <end position="73"/>
    </location>
</feature>
<dbReference type="Proteomes" id="UP000006362">
    <property type="component" value="Chromosome"/>
</dbReference>
<dbReference type="eggNOG" id="COG0730">
    <property type="taxonomic scope" value="Bacteria"/>
</dbReference>
<dbReference type="PANTHER" id="PTHR43701:SF2">
    <property type="entry name" value="MEMBRANE TRANSPORTER PROTEIN YJNA-RELATED"/>
    <property type="match status" value="1"/>
</dbReference>
<evidence type="ECO:0000313" key="7">
    <source>
        <dbReference type="Proteomes" id="UP000006362"/>
    </source>
</evidence>
<sequence length="262" mass="27532">MELIYGVLFTVGIAAGFVAGLFGIGGGVILVPLFWFFFQKIGVPQELSFKLAVATSLSVIAVSTLFSTVSHILKGSYPLKEAAKLLIFSLPGVLAGVLLAHYLPVKALKNIFGIFLVITGVKLLLSGRGSRKLRVKERVIVPLTVVLSGFLSSLLGIGGGVVVNSILFSVEGIKVERTVAIASAASFLNALLGAALYLMVPAEKVLCCQVGLVYVPGAVLVACGSLIGVKLGLRVLRGLNQHHLKKLFAVMLLVIAAKILLL</sequence>
<feature type="transmembrane region" description="Helical" evidence="5">
    <location>
        <begin position="85"/>
        <end position="104"/>
    </location>
</feature>
<feature type="transmembrane region" description="Helical" evidence="5">
    <location>
        <begin position="212"/>
        <end position="231"/>
    </location>
</feature>
<reference evidence="6" key="1">
    <citation type="submission" date="2011-01" db="EMBL/GenBank/DDBJ databases">
        <title>Complete sequence of chromosome of Thermovibrio ammonificans HB-1.</title>
        <authorList>
            <consortium name="US DOE Joint Genome Institute"/>
            <person name="Lucas S."/>
            <person name="Copeland A."/>
            <person name="Lapidus A."/>
            <person name="Cheng J.-F."/>
            <person name="Goodwin L."/>
            <person name="Pitluck S."/>
            <person name="Davenport K."/>
            <person name="Detter J.C."/>
            <person name="Han C."/>
            <person name="Tapia R."/>
            <person name="Land M."/>
            <person name="Hauser L."/>
            <person name="Kyrpides N."/>
            <person name="Ivanova N."/>
            <person name="Ovchinnikova G."/>
            <person name="Vetriani C."/>
            <person name="Woyke T."/>
        </authorList>
    </citation>
    <scope>NUCLEOTIDE SEQUENCE [LARGE SCALE GENOMIC DNA]</scope>
    <source>
        <strain evidence="6">HB-1</strain>
    </source>
</reference>
<dbReference type="PANTHER" id="PTHR43701">
    <property type="entry name" value="MEMBRANE TRANSPORTER PROTEIN MJ0441-RELATED"/>
    <property type="match status" value="1"/>
</dbReference>
<organism evidence="6 7">
    <name type="scientific">Thermovibrio ammonificans (strain DSM 15698 / JCM 12110 / HB-1)</name>
    <dbReference type="NCBI Taxonomy" id="648996"/>
    <lineage>
        <taxon>Bacteria</taxon>
        <taxon>Pseudomonadati</taxon>
        <taxon>Aquificota</taxon>
        <taxon>Aquificia</taxon>
        <taxon>Desulfurobacteriales</taxon>
        <taxon>Desulfurobacteriaceae</taxon>
        <taxon>Thermovibrio</taxon>
    </lineage>
</organism>
<dbReference type="OrthoDB" id="13668at2"/>
<evidence type="ECO:0000256" key="1">
    <source>
        <dbReference type="ARBA" id="ARBA00004141"/>
    </source>
</evidence>
<feature type="transmembrane region" description="Helical" evidence="5">
    <location>
        <begin position="7"/>
        <end position="37"/>
    </location>
</feature>
<dbReference type="InterPro" id="IPR002781">
    <property type="entry name" value="TM_pro_TauE-like"/>
</dbReference>
<dbReference type="InterPro" id="IPR051598">
    <property type="entry name" value="TSUP/Inactive_protease-like"/>
</dbReference>
<comment type="similarity">
    <text evidence="5">Belongs to the 4-toluene sulfonate uptake permease (TSUP) (TC 2.A.102) family.</text>
</comment>
<dbReference type="GO" id="GO:0005886">
    <property type="term" value="C:plasma membrane"/>
    <property type="evidence" value="ECO:0007669"/>
    <property type="project" value="UniProtKB-SubCell"/>
</dbReference>
<keyword evidence="7" id="KW-1185">Reference proteome</keyword>
<proteinExistence type="inferred from homology"/>
<dbReference type="AlphaFoldDB" id="E8T365"/>
<evidence type="ECO:0000256" key="4">
    <source>
        <dbReference type="ARBA" id="ARBA00023136"/>
    </source>
</evidence>
<protein>
    <recommendedName>
        <fullName evidence="5">Probable membrane transporter protein</fullName>
    </recommendedName>
</protein>
<feature type="transmembrane region" description="Helical" evidence="5">
    <location>
        <begin position="110"/>
        <end position="127"/>
    </location>
</feature>
<comment type="subcellular location">
    <subcellularLocation>
        <location evidence="5">Cell membrane</location>
        <topology evidence="5">Multi-pass membrane protein</topology>
    </subcellularLocation>
    <subcellularLocation>
        <location evidence="1">Membrane</location>
        <topology evidence="1">Multi-pass membrane protein</topology>
    </subcellularLocation>
</comment>
<evidence type="ECO:0000256" key="5">
    <source>
        <dbReference type="RuleBase" id="RU363041"/>
    </source>
</evidence>
<dbReference type="EMBL" id="CP002444">
    <property type="protein sequence ID" value="ADU96070.1"/>
    <property type="molecule type" value="Genomic_DNA"/>
</dbReference>
<name>E8T365_THEA1</name>
<gene>
    <name evidence="6" type="ordered locus">Theam_0096</name>
</gene>
<feature type="transmembrane region" description="Helical" evidence="5">
    <location>
        <begin position="179"/>
        <end position="200"/>
    </location>
</feature>
<evidence type="ECO:0000313" key="6">
    <source>
        <dbReference type="EMBL" id="ADU96070.1"/>
    </source>
</evidence>